<keyword evidence="1" id="KW-1133">Transmembrane helix</keyword>
<feature type="transmembrane region" description="Helical" evidence="1">
    <location>
        <begin position="31"/>
        <end position="48"/>
    </location>
</feature>
<dbReference type="RefSeq" id="WP_183335883.1">
    <property type="nucleotide sequence ID" value="NZ_BMHX01000007.1"/>
</dbReference>
<evidence type="ECO:0000313" key="3">
    <source>
        <dbReference type="Proteomes" id="UP000588017"/>
    </source>
</evidence>
<evidence type="ECO:0000256" key="1">
    <source>
        <dbReference type="SAM" id="Phobius"/>
    </source>
</evidence>
<accession>A0A841K9F2</accession>
<feature type="transmembrane region" description="Helical" evidence="1">
    <location>
        <begin position="54"/>
        <end position="74"/>
    </location>
</feature>
<dbReference type="Proteomes" id="UP000588017">
    <property type="component" value="Unassembled WGS sequence"/>
</dbReference>
<dbReference type="AlphaFoldDB" id="A0A841K9F2"/>
<proteinExistence type="predicted"/>
<protein>
    <submittedName>
        <fullName evidence="2">Uncharacterized protein</fullName>
    </submittedName>
</protein>
<gene>
    <name evidence="2" type="ORF">HNQ73_003130</name>
</gene>
<feature type="transmembrane region" description="Helical" evidence="1">
    <location>
        <begin position="6"/>
        <end position="24"/>
    </location>
</feature>
<keyword evidence="1" id="KW-0812">Transmembrane</keyword>
<name>A0A841K9F2_9HYPH</name>
<organism evidence="2 3">
    <name type="scientific">Chelatococcus composti</name>
    <dbReference type="NCBI Taxonomy" id="1743235"/>
    <lineage>
        <taxon>Bacteria</taxon>
        <taxon>Pseudomonadati</taxon>
        <taxon>Pseudomonadota</taxon>
        <taxon>Alphaproteobacteria</taxon>
        <taxon>Hyphomicrobiales</taxon>
        <taxon>Chelatococcaceae</taxon>
        <taxon>Chelatococcus</taxon>
    </lineage>
</organism>
<sequence length="100" mass="9727">MPEAIIGAAAIGLVLSLLGFSFIITAPTLGLGLIACLFAMTGAAAAHMGGLAGAIIGAILIIGSALCAGLAAIASRGDRTREALQKIAASIEANRAGNPQ</sequence>
<evidence type="ECO:0000313" key="2">
    <source>
        <dbReference type="EMBL" id="MBB6169488.1"/>
    </source>
</evidence>
<dbReference type="EMBL" id="JACHEH010000007">
    <property type="protein sequence ID" value="MBB6169488.1"/>
    <property type="molecule type" value="Genomic_DNA"/>
</dbReference>
<keyword evidence="3" id="KW-1185">Reference proteome</keyword>
<comment type="caution">
    <text evidence="2">The sequence shown here is derived from an EMBL/GenBank/DDBJ whole genome shotgun (WGS) entry which is preliminary data.</text>
</comment>
<reference evidence="2 3" key="1">
    <citation type="submission" date="2020-08" db="EMBL/GenBank/DDBJ databases">
        <title>Genomic Encyclopedia of Type Strains, Phase IV (KMG-IV): sequencing the most valuable type-strain genomes for metagenomic binning, comparative biology and taxonomic classification.</title>
        <authorList>
            <person name="Goeker M."/>
        </authorList>
    </citation>
    <scope>NUCLEOTIDE SEQUENCE [LARGE SCALE GENOMIC DNA]</scope>
    <source>
        <strain evidence="2 3">DSM 101465</strain>
    </source>
</reference>
<keyword evidence="1" id="KW-0472">Membrane</keyword>